<evidence type="ECO:0000313" key="3">
    <source>
        <dbReference type="Proteomes" id="UP000305948"/>
    </source>
</evidence>
<dbReference type="STRING" id="5364.A0A5C3MJL7"/>
<proteinExistence type="predicted"/>
<feature type="region of interest" description="Disordered" evidence="1">
    <location>
        <begin position="46"/>
        <end position="89"/>
    </location>
</feature>
<dbReference type="Proteomes" id="UP000305948">
    <property type="component" value="Unassembled WGS sequence"/>
</dbReference>
<dbReference type="EMBL" id="ML213539">
    <property type="protein sequence ID" value="TFK45609.1"/>
    <property type="molecule type" value="Genomic_DNA"/>
</dbReference>
<reference evidence="2 3" key="1">
    <citation type="journal article" date="2019" name="Nat. Ecol. Evol.">
        <title>Megaphylogeny resolves global patterns of mushroom evolution.</title>
        <authorList>
            <person name="Varga T."/>
            <person name="Krizsan K."/>
            <person name="Foldi C."/>
            <person name="Dima B."/>
            <person name="Sanchez-Garcia M."/>
            <person name="Sanchez-Ramirez S."/>
            <person name="Szollosi G.J."/>
            <person name="Szarkandi J.G."/>
            <person name="Papp V."/>
            <person name="Albert L."/>
            <person name="Andreopoulos W."/>
            <person name="Angelini C."/>
            <person name="Antonin V."/>
            <person name="Barry K.W."/>
            <person name="Bougher N.L."/>
            <person name="Buchanan P."/>
            <person name="Buyck B."/>
            <person name="Bense V."/>
            <person name="Catcheside P."/>
            <person name="Chovatia M."/>
            <person name="Cooper J."/>
            <person name="Damon W."/>
            <person name="Desjardin D."/>
            <person name="Finy P."/>
            <person name="Geml J."/>
            <person name="Haridas S."/>
            <person name="Hughes K."/>
            <person name="Justo A."/>
            <person name="Karasinski D."/>
            <person name="Kautmanova I."/>
            <person name="Kiss B."/>
            <person name="Kocsube S."/>
            <person name="Kotiranta H."/>
            <person name="LaButti K.M."/>
            <person name="Lechner B.E."/>
            <person name="Liimatainen K."/>
            <person name="Lipzen A."/>
            <person name="Lukacs Z."/>
            <person name="Mihaltcheva S."/>
            <person name="Morgado L.N."/>
            <person name="Niskanen T."/>
            <person name="Noordeloos M.E."/>
            <person name="Ohm R.A."/>
            <person name="Ortiz-Santana B."/>
            <person name="Ovrebo C."/>
            <person name="Racz N."/>
            <person name="Riley R."/>
            <person name="Savchenko A."/>
            <person name="Shiryaev A."/>
            <person name="Soop K."/>
            <person name="Spirin V."/>
            <person name="Szebenyi C."/>
            <person name="Tomsovsky M."/>
            <person name="Tulloss R.E."/>
            <person name="Uehling J."/>
            <person name="Grigoriev I.V."/>
            <person name="Vagvolgyi C."/>
            <person name="Papp T."/>
            <person name="Martin F.M."/>
            <person name="Miettinen O."/>
            <person name="Hibbett D.S."/>
            <person name="Nagy L.G."/>
        </authorList>
    </citation>
    <scope>NUCLEOTIDE SEQUENCE [LARGE SCALE GENOMIC DNA]</scope>
    <source>
        <strain evidence="2 3">OMC1185</strain>
    </source>
</reference>
<gene>
    <name evidence="2" type="ORF">OE88DRAFT_1740114</name>
</gene>
<sequence length="427" mass="47926">MAASDETSELCRRYSLQAGVQQPAFNFTGGRDSPSLFLPIHQTAFTHSTTPSTPDTNSGQPDSPGSSAQQLSTPGEAASTERGDLSIRPYSTNTMFSGLEYLMGEGSGTPAFARSNTQLNTPVVPMIGRRQRGADDEDSEEAHLTQAQTKVIIEFAGLSTGEMLVNLKIHMIKFEVDLLQRFFKLYHRHPDFLVHLHHNVAAALLAPNVRAYVKGMTDQMASHFKDHIDLVLLPPSVAEDPVDWRIFVSSVSHELTQQRSAMKTKIDMSIKNKADIYQLTADLMIYSIQPKREHWGRFAFLVSTVPWLSWMAIDVFQRHCADRFDHMTAKDKKKRSLWEFADDELVVIRQTYKHLPRTDRAVQESILFATMLTNDIKRYPVTSGDLTRHIYGPAEVSQVQRNIEDAVGQFAVDDSQVEDGGEEAPCQ</sequence>
<dbReference type="AlphaFoldDB" id="A0A5C3MJL7"/>
<organism evidence="2 3">
    <name type="scientific">Heliocybe sulcata</name>
    <dbReference type="NCBI Taxonomy" id="5364"/>
    <lineage>
        <taxon>Eukaryota</taxon>
        <taxon>Fungi</taxon>
        <taxon>Dikarya</taxon>
        <taxon>Basidiomycota</taxon>
        <taxon>Agaricomycotina</taxon>
        <taxon>Agaricomycetes</taxon>
        <taxon>Gloeophyllales</taxon>
        <taxon>Gloeophyllaceae</taxon>
        <taxon>Heliocybe</taxon>
    </lineage>
</organism>
<keyword evidence="3" id="KW-1185">Reference proteome</keyword>
<accession>A0A5C3MJL7</accession>
<feature type="compositionally biased region" description="Polar residues" evidence="1">
    <location>
        <begin position="46"/>
        <end position="73"/>
    </location>
</feature>
<evidence type="ECO:0000313" key="2">
    <source>
        <dbReference type="EMBL" id="TFK45609.1"/>
    </source>
</evidence>
<dbReference type="OrthoDB" id="2756261at2759"/>
<evidence type="ECO:0000256" key="1">
    <source>
        <dbReference type="SAM" id="MobiDB-lite"/>
    </source>
</evidence>
<protein>
    <submittedName>
        <fullName evidence="2">Uncharacterized protein</fullName>
    </submittedName>
</protein>
<name>A0A5C3MJL7_9AGAM</name>